<accession>A0AAU9KAA1</accession>
<name>A0AAU9KAA1_9CILI</name>
<dbReference type="Proteomes" id="UP001162131">
    <property type="component" value="Unassembled WGS sequence"/>
</dbReference>
<organism evidence="1 2">
    <name type="scientific">Blepharisma stoltei</name>
    <dbReference type="NCBI Taxonomy" id="1481888"/>
    <lineage>
        <taxon>Eukaryota</taxon>
        <taxon>Sar</taxon>
        <taxon>Alveolata</taxon>
        <taxon>Ciliophora</taxon>
        <taxon>Postciliodesmatophora</taxon>
        <taxon>Heterotrichea</taxon>
        <taxon>Heterotrichida</taxon>
        <taxon>Blepharismidae</taxon>
        <taxon>Blepharisma</taxon>
    </lineage>
</organism>
<evidence type="ECO:0000313" key="1">
    <source>
        <dbReference type="EMBL" id="CAG9335378.1"/>
    </source>
</evidence>
<gene>
    <name evidence="1" type="ORF">BSTOLATCC_MIC63853</name>
</gene>
<proteinExistence type="predicted"/>
<evidence type="ECO:0000313" key="2">
    <source>
        <dbReference type="Proteomes" id="UP001162131"/>
    </source>
</evidence>
<dbReference type="EMBL" id="CAJZBQ010000062">
    <property type="protein sequence ID" value="CAG9335378.1"/>
    <property type="molecule type" value="Genomic_DNA"/>
</dbReference>
<dbReference type="AlphaFoldDB" id="A0AAU9KAA1"/>
<sequence>MSIEIGKRLRIEQDHDDFKYKRTFKSDPEPCSQVIDFGSQSLNENLIRLYSLFPRKGREELLSALEATCNNLDSSITLLQKKDRDKALDECTYAYATNLVQNLRQVYSMEDASRMVQAYMKKHTSQISEVSSSAMYNENKELERQIGILNNDTSMLKKAVLKLHSRLLAKKGIEDEYEALCEQLKQEKYKNYALRSQVSQNVNNFFN</sequence>
<keyword evidence="2" id="KW-1185">Reference proteome</keyword>
<reference evidence="1" key="1">
    <citation type="submission" date="2021-09" db="EMBL/GenBank/DDBJ databases">
        <authorList>
            <consortium name="AG Swart"/>
            <person name="Singh M."/>
            <person name="Singh A."/>
            <person name="Seah K."/>
            <person name="Emmerich C."/>
        </authorList>
    </citation>
    <scope>NUCLEOTIDE SEQUENCE</scope>
    <source>
        <strain evidence="1">ATCC30299</strain>
    </source>
</reference>
<protein>
    <submittedName>
        <fullName evidence="1">Uncharacterized protein</fullName>
    </submittedName>
</protein>
<comment type="caution">
    <text evidence="1">The sequence shown here is derived from an EMBL/GenBank/DDBJ whole genome shotgun (WGS) entry which is preliminary data.</text>
</comment>